<feature type="compositionally biased region" description="Basic and acidic residues" evidence="1">
    <location>
        <begin position="56"/>
        <end position="65"/>
    </location>
</feature>
<dbReference type="GeneID" id="87828272"/>
<feature type="region of interest" description="Disordered" evidence="1">
    <location>
        <begin position="43"/>
        <end position="185"/>
    </location>
</feature>
<gene>
    <name evidence="2" type="ORF">N657DRAFT_637382</name>
</gene>
<evidence type="ECO:0000313" key="3">
    <source>
        <dbReference type="Proteomes" id="UP001302602"/>
    </source>
</evidence>
<name>A0AAN6TSG1_9PEZI</name>
<dbReference type="RefSeq" id="XP_062643093.1">
    <property type="nucleotide sequence ID" value="XM_062791503.1"/>
</dbReference>
<organism evidence="2 3">
    <name type="scientific">Parathielavia appendiculata</name>
    <dbReference type="NCBI Taxonomy" id="2587402"/>
    <lineage>
        <taxon>Eukaryota</taxon>
        <taxon>Fungi</taxon>
        <taxon>Dikarya</taxon>
        <taxon>Ascomycota</taxon>
        <taxon>Pezizomycotina</taxon>
        <taxon>Sordariomycetes</taxon>
        <taxon>Sordariomycetidae</taxon>
        <taxon>Sordariales</taxon>
        <taxon>Chaetomiaceae</taxon>
        <taxon>Parathielavia</taxon>
    </lineage>
</organism>
<sequence>MLLKELVAELKTLNENLGQFRHFKNLSDQLPRLQSLLDAVPPQQPLQQHTRPQDGVGHETQDGKEISQAGKSGEPAQEMPQQQLPQECEVNQDEAEMPDDGVGQHMEQTSEVGESGEPAQDSLQQQPPQEHEVNQDEAEAISGTRERSALDRPREGPLSRHSANFKTETSEADKSNASARTDPPRQGAFEMLDLFPSAAFLRDIRQCLEEAVGPCRCKEPPIFIGKTRLWLTSNDEPDPRKEVYHAFRDVVLVIPASLAAASGLMEITLHPAVDSATPRGPGRGPGQLEGYVACRNFIKISWPRHPVESNDLTPRRLIARNDIRPASSTLSSLVSSAPERGDFWFFIGASHDCIRKVQFYAGSSLHESLLTVPCLVYADWMRKVPRVISRTWIAVNAIQIWRGLEDQKMCK</sequence>
<proteinExistence type="predicted"/>
<evidence type="ECO:0000313" key="2">
    <source>
        <dbReference type="EMBL" id="KAK4119320.1"/>
    </source>
</evidence>
<dbReference type="Proteomes" id="UP001302602">
    <property type="component" value="Unassembled WGS sequence"/>
</dbReference>
<accession>A0AAN6TSG1</accession>
<dbReference type="AlphaFoldDB" id="A0AAN6TSG1"/>
<protein>
    <submittedName>
        <fullName evidence="2">Uncharacterized protein</fullName>
    </submittedName>
</protein>
<reference evidence="2" key="1">
    <citation type="journal article" date="2023" name="Mol. Phylogenet. Evol.">
        <title>Genome-scale phylogeny and comparative genomics of the fungal order Sordariales.</title>
        <authorList>
            <person name="Hensen N."/>
            <person name="Bonometti L."/>
            <person name="Westerberg I."/>
            <person name="Brannstrom I.O."/>
            <person name="Guillou S."/>
            <person name="Cros-Aarteil S."/>
            <person name="Calhoun S."/>
            <person name="Haridas S."/>
            <person name="Kuo A."/>
            <person name="Mondo S."/>
            <person name="Pangilinan J."/>
            <person name="Riley R."/>
            <person name="LaButti K."/>
            <person name="Andreopoulos B."/>
            <person name="Lipzen A."/>
            <person name="Chen C."/>
            <person name="Yan M."/>
            <person name="Daum C."/>
            <person name="Ng V."/>
            <person name="Clum A."/>
            <person name="Steindorff A."/>
            <person name="Ohm R.A."/>
            <person name="Martin F."/>
            <person name="Silar P."/>
            <person name="Natvig D.O."/>
            <person name="Lalanne C."/>
            <person name="Gautier V."/>
            <person name="Ament-Velasquez S.L."/>
            <person name="Kruys A."/>
            <person name="Hutchinson M.I."/>
            <person name="Powell A.J."/>
            <person name="Barry K."/>
            <person name="Miller A.N."/>
            <person name="Grigoriev I.V."/>
            <person name="Debuchy R."/>
            <person name="Gladieux P."/>
            <person name="Hiltunen Thoren M."/>
            <person name="Johannesson H."/>
        </authorList>
    </citation>
    <scope>NUCLEOTIDE SEQUENCE</scope>
    <source>
        <strain evidence="2">CBS 731.68</strain>
    </source>
</reference>
<feature type="compositionally biased region" description="Basic and acidic residues" evidence="1">
    <location>
        <begin position="144"/>
        <end position="158"/>
    </location>
</feature>
<feature type="compositionally biased region" description="Acidic residues" evidence="1">
    <location>
        <begin position="90"/>
        <end position="99"/>
    </location>
</feature>
<keyword evidence="3" id="KW-1185">Reference proteome</keyword>
<reference evidence="2" key="2">
    <citation type="submission" date="2023-05" db="EMBL/GenBank/DDBJ databases">
        <authorList>
            <consortium name="Lawrence Berkeley National Laboratory"/>
            <person name="Steindorff A."/>
            <person name="Hensen N."/>
            <person name="Bonometti L."/>
            <person name="Westerberg I."/>
            <person name="Brannstrom I.O."/>
            <person name="Guillou S."/>
            <person name="Cros-Aarteil S."/>
            <person name="Calhoun S."/>
            <person name="Haridas S."/>
            <person name="Kuo A."/>
            <person name="Mondo S."/>
            <person name="Pangilinan J."/>
            <person name="Riley R."/>
            <person name="Labutti K."/>
            <person name="Andreopoulos B."/>
            <person name="Lipzen A."/>
            <person name="Chen C."/>
            <person name="Yanf M."/>
            <person name="Daum C."/>
            <person name="Ng V."/>
            <person name="Clum A."/>
            <person name="Ohm R."/>
            <person name="Martin F."/>
            <person name="Silar P."/>
            <person name="Natvig D."/>
            <person name="Lalanne C."/>
            <person name="Gautier V."/>
            <person name="Ament-Velasquez S.L."/>
            <person name="Kruys A."/>
            <person name="Hutchinson M.I."/>
            <person name="Powell A.J."/>
            <person name="Barry K."/>
            <person name="Miller A.N."/>
            <person name="Grigoriev I.V."/>
            <person name="Debuchy R."/>
            <person name="Gladieux P."/>
            <person name="Thoren M.H."/>
            <person name="Johannesson H."/>
        </authorList>
    </citation>
    <scope>NUCLEOTIDE SEQUENCE</scope>
    <source>
        <strain evidence="2">CBS 731.68</strain>
    </source>
</reference>
<comment type="caution">
    <text evidence="2">The sequence shown here is derived from an EMBL/GenBank/DDBJ whole genome shotgun (WGS) entry which is preliminary data.</text>
</comment>
<dbReference type="EMBL" id="MU853250">
    <property type="protein sequence ID" value="KAK4119320.1"/>
    <property type="molecule type" value="Genomic_DNA"/>
</dbReference>
<evidence type="ECO:0000256" key="1">
    <source>
        <dbReference type="SAM" id="MobiDB-lite"/>
    </source>
</evidence>